<sequence length="67" mass="7578">MSLLTISRYKGGRHWAVREADTGTIVVVAVYRKGAAEVVRRLTGQVPEPTKRKRRETFVYEAKGETT</sequence>
<reference evidence="1 2" key="1">
    <citation type="submission" date="2020-08" db="EMBL/GenBank/DDBJ databases">
        <title>Genomic Encyclopedia of Type Strains, Phase IV (KMG-IV): sequencing the most valuable type-strain genomes for metagenomic binning, comparative biology and taxonomic classification.</title>
        <authorList>
            <person name="Goeker M."/>
        </authorList>
    </citation>
    <scope>NUCLEOTIDE SEQUENCE [LARGE SCALE GENOMIC DNA]</scope>
    <source>
        <strain evidence="1 2">DSM 23562</strain>
    </source>
</reference>
<organism evidence="1 2">
    <name type="scientific">Armatimonas rosea</name>
    <dbReference type="NCBI Taxonomy" id="685828"/>
    <lineage>
        <taxon>Bacteria</taxon>
        <taxon>Bacillati</taxon>
        <taxon>Armatimonadota</taxon>
        <taxon>Armatimonadia</taxon>
        <taxon>Armatimonadales</taxon>
        <taxon>Armatimonadaceae</taxon>
        <taxon>Armatimonas</taxon>
    </lineage>
</organism>
<evidence type="ECO:0000313" key="2">
    <source>
        <dbReference type="Proteomes" id="UP000520814"/>
    </source>
</evidence>
<evidence type="ECO:0000313" key="1">
    <source>
        <dbReference type="EMBL" id="MBB6053952.1"/>
    </source>
</evidence>
<dbReference type="Proteomes" id="UP000520814">
    <property type="component" value="Unassembled WGS sequence"/>
</dbReference>
<accession>A0A7W9SW49</accession>
<proteinExistence type="predicted"/>
<name>A0A7W9SW49_ARMRO</name>
<dbReference type="AlphaFoldDB" id="A0A7W9SW49"/>
<dbReference type="EMBL" id="JACHGW010000010">
    <property type="protein sequence ID" value="MBB6053952.1"/>
    <property type="molecule type" value="Genomic_DNA"/>
</dbReference>
<gene>
    <name evidence="1" type="ORF">HNQ39_005799</name>
</gene>
<comment type="caution">
    <text evidence="1">The sequence shown here is derived from an EMBL/GenBank/DDBJ whole genome shotgun (WGS) entry which is preliminary data.</text>
</comment>
<keyword evidence="2" id="KW-1185">Reference proteome</keyword>
<protein>
    <submittedName>
        <fullName evidence="1">Uncharacterized protein</fullName>
    </submittedName>
</protein>